<dbReference type="InterPro" id="IPR036962">
    <property type="entry name" value="Glyco_hydro_3_N_sf"/>
</dbReference>
<protein>
    <submittedName>
        <fullName evidence="4">Thermostable beta-glucosidase B</fullName>
        <ecNumber evidence="4">3.2.1.21</ecNumber>
    </submittedName>
</protein>
<dbReference type="Pfam" id="PF01915">
    <property type="entry name" value="Glyco_hydro_3_C"/>
    <property type="match status" value="1"/>
</dbReference>
<dbReference type="InterPro" id="IPR050288">
    <property type="entry name" value="Cellulose_deg_GH3"/>
</dbReference>
<reference evidence="4 5" key="1">
    <citation type="submission" date="2021-11" db="EMBL/GenBank/DDBJ databases">
        <authorList>
            <person name="Depoorter E."/>
        </authorList>
    </citation>
    <scope>NUCLEOTIDE SEQUENCE [LARGE SCALE GENOMIC DNA]</scope>
    <source>
        <strain evidence="4 5">LMG 24286</strain>
    </source>
</reference>
<proteinExistence type="inferred from homology"/>
<dbReference type="InterPro" id="IPR017853">
    <property type="entry name" value="GH"/>
</dbReference>
<dbReference type="InterPro" id="IPR026891">
    <property type="entry name" value="Fn3-like"/>
</dbReference>
<evidence type="ECO:0000256" key="1">
    <source>
        <dbReference type="ARBA" id="ARBA00005336"/>
    </source>
</evidence>
<dbReference type="EC" id="3.2.1.21" evidence="4"/>
<dbReference type="Gene3D" id="3.20.20.300">
    <property type="entry name" value="Glycoside hydrolase, family 3, N-terminal domain"/>
    <property type="match status" value="1"/>
</dbReference>
<dbReference type="PANTHER" id="PTHR42715">
    <property type="entry name" value="BETA-GLUCOSIDASE"/>
    <property type="match status" value="1"/>
</dbReference>
<comment type="caution">
    <text evidence="4">The sequence shown here is derived from an EMBL/GenBank/DDBJ whole genome shotgun (WGS) entry which is preliminary data.</text>
</comment>
<dbReference type="Pfam" id="PF00933">
    <property type="entry name" value="Glyco_hydro_3"/>
    <property type="match status" value="1"/>
</dbReference>
<sequence>MADLKKLTIDDKIRIITGLDTWHTVGVPAADVKSILMSDGPHGLRLQVNEDGQTGDNLGFNGSAPATALPTGSALASTWNRELLSKTGDVIGREAAAHHVNVVLGPAVNIKRSPLGGRNFEYYAEDPYLVGELATAYINGLQAHHVGASIKHFALNNQETRRMNVNVHVDERTMHEIYLAGFKKAITTAKPWTVMTAYNRVNGEYASNSHVLLDILHKDWGYQGAVISDWTAVDDIIASLKAGLNIEMPGNQAVTPAIVKRALAEGTLTEAQLDAAIVPILRLVEKAELQPKTPVPIDLAQQAQAAYEIASETSVLLKNEDAVLPIDKDESVAFIGAMLDQPRFQGGGSSHINAKYLTLIKPTLATTFNEAKSQFLTGYHMDDTPDEQLIAEAVAAAKVHRKVVVFAGLPDKYESEGFDRKDLDLPSQQNRLISAVSAVNDHVIVVLNNGAPVTMPWVDDVAAIIEAYLPGQAIGQVIPDILTGKINPSGKLAETFPQKLSDTPSYLNFPGSINDVYYGEGLYVGYRYYDAKAIPPLFAFGHGLSYTTFAYHDLTVTPTNDCLQITATVQNTGHVAGKESVQFYVSDDSNQVSCPPKELKQFAKVALQPGEQTTVQVEIPFTELAHYDIDAHAWQYTGGPQTVIMAASATDLRLRATVDLPVVAAPALPVNIHTTIGQLLANEATKAIGMQIINGLAKAFGMDPTSDEGSSAGFDQATVLAMLNDLPIRALASFSAGAINEHTIQAWIDQANQQITPK</sequence>
<evidence type="ECO:0000256" key="2">
    <source>
        <dbReference type="ARBA" id="ARBA00022801"/>
    </source>
</evidence>
<gene>
    <name evidence="4" type="primary">bglB</name>
    <name evidence="4" type="ORF">WGH24286_00820</name>
</gene>
<dbReference type="SUPFAM" id="SSF51445">
    <property type="entry name" value="(Trans)glycosidases"/>
    <property type="match status" value="1"/>
</dbReference>
<accession>A0ABM8ZA99</accession>
<dbReference type="GO" id="GO:0008422">
    <property type="term" value="F:beta-glucosidase activity"/>
    <property type="evidence" value="ECO:0007669"/>
    <property type="project" value="UniProtKB-EC"/>
</dbReference>
<name>A0ABM8ZA99_9LACO</name>
<dbReference type="Proteomes" id="UP000789719">
    <property type="component" value="Unassembled WGS sequence"/>
</dbReference>
<dbReference type="EMBL" id="CAKKNT010000008">
    <property type="protein sequence ID" value="CAH0418402.1"/>
    <property type="molecule type" value="Genomic_DNA"/>
</dbReference>
<dbReference type="PANTHER" id="PTHR42715:SF10">
    <property type="entry name" value="BETA-GLUCOSIDASE"/>
    <property type="match status" value="1"/>
</dbReference>
<dbReference type="InterPro" id="IPR013783">
    <property type="entry name" value="Ig-like_fold"/>
</dbReference>
<comment type="similarity">
    <text evidence="1">Belongs to the glycosyl hydrolase 3 family.</text>
</comment>
<organism evidence="4 5">
    <name type="scientific">Periweissella ghanensis</name>
    <dbReference type="NCBI Taxonomy" id="467997"/>
    <lineage>
        <taxon>Bacteria</taxon>
        <taxon>Bacillati</taxon>
        <taxon>Bacillota</taxon>
        <taxon>Bacilli</taxon>
        <taxon>Lactobacillales</taxon>
        <taxon>Lactobacillaceae</taxon>
        <taxon>Periweissella</taxon>
    </lineage>
</organism>
<keyword evidence="5" id="KW-1185">Reference proteome</keyword>
<dbReference type="InterPro" id="IPR036881">
    <property type="entry name" value="Glyco_hydro_3_C_sf"/>
</dbReference>
<dbReference type="PRINTS" id="PR00133">
    <property type="entry name" value="GLHYDRLASE3"/>
</dbReference>
<dbReference type="Gene3D" id="2.60.40.10">
    <property type="entry name" value="Immunoglobulins"/>
    <property type="match status" value="1"/>
</dbReference>
<dbReference type="Gene3D" id="3.40.50.1700">
    <property type="entry name" value="Glycoside hydrolase family 3 C-terminal domain"/>
    <property type="match status" value="1"/>
</dbReference>
<dbReference type="Pfam" id="PF14310">
    <property type="entry name" value="Fn3-like"/>
    <property type="match status" value="1"/>
</dbReference>
<dbReference type="InterPro" id="IPR001764">
    <property type="entry name" value="Glyco_hydro_3_N"/>
</dbReference>
<dbReference type="InterPro" id="IPR002772">
    <property type="entry name" value="Glyco_hydro_3_C"/>
</dbReference>
<keyword evidence="4" id="KW-0326">Glycosidase</keyword>
<evidence type="ECO:0000313" key="5">
    <source>
        <dbReference type="Proteomes" id="UP000789719"/>
    </source>
</evidence>
<feature type="domain" description="Fibronectin type III-like" evidence="3">
    <location>
        <begin position="579"/>
        <end position="649"/>
    </location>
</feature>
<dbReference type="SMART" id="SM01217">
    <property type="entry name" value="Fn3_like"/>
    <property type="match status" value="1"/>
</dbReference>
<evidence type="ECO:0000313" key="4">
    <source>
        <dbReference type="EMBL" id="CAH0418402.1"/>
    </source>
</evidence>
<dbReference type="RefSeq" id="WP_230098493.1">
    <property type="nucleotide sequence ID" value="NZ_CAKKNT010000008.1"/>
</dbReference>
<dbReference type="SUPFAM" id="SSF52279">
    <property type="entry name" value="Beta-D-glucan exohydrolase, C-terminal domain"/>
    <property type="match status" value="1"/>
</dbReference>
<evidence type="ECO:0000259" key="3">
    <source>
        <dbReference type="SMART" id="SM01217"/>
    </source>
</evidence>
<keyword evidence="2 4" id="KW-0378">Hydrolase</keyword>